<dbReference type="AlphaFoldDB" id="Q3K4D9"/>
<gene>
    <name evidence="1" type="ordered locus">Pfl01_5629</name>
</gene>
<sequence>MAVTDVKSSFIPTENQAMKSFEDLNKKIDLIAKNALEGEIKINRDGQDVRLSAYRLDPESNILIAFAILGPDNKLEQTIAFFIDAKDLGKKVRIPEEYGSIQAIYKDEHNIATSGVIQINRDPIGGYFYGIVEAEFAHPDSTIKQLKDGIFSIK</sequence>
<protein>
    <submittedName>
        <fullName evidence="1">Uncharacterized protein</fullName>
    </submittedName>
</protein>
<dbReference type="HOGENOM" id="CLU_1702766_0_0_6"/>
<evidence type="ECO:0000313" key="1">
    <source>
        <dbReference type="EMBL" id="ABA77365.1"/>
    </source>
</evidence>
<dbReference type="RefSeq" id="WP_011336627.1">
    <property type="nucleotide sequence ID" value="NC_007492.2"/>
</dbReference>
<organism evidence="1 2">
    <name type="scientific">Pseudomonas fluorescens (strain Pf0-1)</name>
    <dbReference type="NCBI Taxonomy" id="205922"/>
    <lineage>
        <taxon>Bacteria</taxon>
        <taxon>Pseudomonadati</taxon>
        <taxon>Pseudomonadota</taxon>
        <taxon>Gammaproteobacteria</taxon>
        <taxon>Pseudomonadales</taxon>
        <taxon>Pseudomonadaceae</taxon>
        <taxon>Pseudomonas</taxon>
    </lineage>
</organism>
<evidence type="ECO:0000313" key="2">
    <source>
        <dbReference type="Proteomes" id="UP000002704"/>
    </source>
</evidence>
<name>Q3K4D9_PSEPF</name>
<dbReference type="Proteomes" id="UP000002704">
    <property type="component" value="Chromosome"/>
</dbReference>
<dbReference type="EMBL" id="CP000094">
    <property type="protein sequence ID" value="ABA77365.1"/>
    <property type="molecule type" value="Genomic_DNA"/>
</dbReference>
<proteinExistence type="predicted"/>
<reference evidence="1 2" key="1">
    <citation type="journal article" date="2009" name="Genome Biol.">
        <title>Genomic and genetic analyses of diversity and plant interactions of Pseudomonas fluorescens.</title>
        <authorList>
            <person name="Silby M.W."/>
            <person name="Cerdeno-Tarraga A.M."/>
            <person name="Vernikos G.S."/>
            <person name="Giddens S.R."/>
            <person name="Jackson R.W."/>
            <person name="Preston G.M."/>
            <person name="Zhang X.X."/>
            <person name="Moon C.D."/>
            <person name="Gehrig S.M."/>
            <person name="Godfrey S.A."/>
            <person name="Knight C.G."/>
            <person name="Malone J.G."/>
            <person name="Robinson Z."/>
            <person name="Spiers A.J."/>
            <person name="Harris S."/>
            <person name="Challis G.L."/>
            <person name="Yaxley A.M."/>
            <person name="Harris D."/>
            <person name="Seeger K."/>
            <person name="Murphy L."/>
            <person name="Rutter S."/>
            <person name="Squares R."/>
            <person name="Quail M.A."/>
            <person name="Saunders E."/>
            <person name="Mavromatis K."/>
            <person name="Brettin T.S."/>
            <person name="Bentley S.D."/>
            <person name="Hothersall J."/>
            <person name="Stephens E."/>
            <person name="Thomas C.M."/>
            <person name="Parkhill J."/>
            <person name="Levy S.B."/>
            <person name="Rainey P.B."/>
            <person name="Thomson N.R."/>
        </authorList>
    </citation>
    <scope>NUCLEOTIDE SEQUENCE [LARGE SCALE GENOMIC DNA]</scope>
    <source>
        <strain evidence="1 2">Pf0-1</strain>
    </source>
</reference>
<dbReference type="KEGG" id="pfo:Pfl01_5629"/>
<accession>Q3K4D9</accession>